<evidence type="ECO:0000313" key="2">
    <source>
        <dbReference type="Proteomes" id="UP001732700"/>
    </source>
</evidence>
<dbReference type="EnsemblPlants" id="AVESA.00010b.r2.5CG0922330.1">
    <property type="protein sequence ID" value="AVESA.00010b.r2.5CG0922330.1.CDS"/>
    <property type="gene ID" value="AVESA.00010b.r2.5CG0922330"/>
</dbReference>
<evidence type="ECO:0000313" key="1">
    <source>
        <dbReference type="EnsemblPlants" id="AVESA.00010b.r2.5CG0922330.1.CDS"/>
    </source>
</evidence>
<protein>
    <submittedName>
        <fullName evidence="1">Uncharacterized protein</fullName>
    </submittedName>
</protein>
<organism evidence="1 2">
    <name type="scientific">Avena sativa</name>
    <name type="common">Oat</name>
    <dbReference type="NCBI Taxonomy" id="4498"/>
    <lineage>
        <taxon>Eukaryota</taxon>
        <taxon>Viridiplantae</taxon>
        <taxon>Streptophyta</taxon>
        <taxon>Embryophyta</taxon>
        <taxon>Tracheophyta</taxon>
        <taxon>Spermatophyta</taxon>
        <taxon>Magnoliopsida</taxon>
        <taxon>Liliopsida</taxon>
        <taxon>Poales</taxon>
        <taxon>Poaceae</taxon>
        <taxon>BOP clade</taxon>
        <taxon>Pooideae</taxon>
        <taxon>Poodae</taxon>
        <taxon>Poeae</taxon>
        <taxon>Poeae Chloroplast Group 1 (Aveneae type)</taxon>
        <taxon>Aveninae</taxon>
        <taxon>Avena</taxon>
    </lineage>
</organism>
<reference evidence="1" key="1">
    <citation type="submission" date="2021-05" db="EMBL/GenBank/DDBJ databases">
        <authorList>
            <person name="Scholz U."/>
            <person name="Mascher M."/>
            <person name="Fiebig A."/>
        </authorList>
    </citation>
    <scope>NUCLEOTIDE SEQUENCE [LARGE SCALE GENOMIC DNA]</scope>
</reference>
<accession>A0ACD5Y731</accession>
<name>A0ACD5Y731_AVESA</name>
<proteinExistence type="predicted"/>
<sequence>MLSSSDSGHERSPSPPEARRIVVAHRLPLRAEPNPDAPHGFEFSLDRDALPFQLSRGLPGPVVFVCALPPAAAASIPESDEIAADLLERFSCRPVFLDSQLHADFYDGFCKHYMWPVLQGSIPRYNKDLYRAFLTANKKFAEFIVEVFNSDKDLVFIHGCHLWALPTLLRHKSPRARIGFFLHSPFPISETFCAMSIREDILHSLLNADLIGVKTLDYARHLLYSCVRILGISNHSRHSQIGGIEDNGRTVVLKILSAGVDALLPWGQSLDQDLQRASKDNSSMVIVKLGLGMSFRVLALGPNFQKLLPEHINPAYRQTGNRLILLDYDGTVMPQKPINEPPSQEVIHTLNELCSDPKNTVFLVSGRGRDELAQWFAPCRKLGISAEHGYFTRWSEDSPWKSCKLVIDSNWKMIAEHAMEHYTGTTLGSWIESKETSLVWHYEEADRDLGPYQAKELQCHLQRSLANEPAYVNSRHEIVEVNPQGLDKGVAVDHLVSAMGDRGKFPDFILCVGNDRSDEDMFEAITTGMKKHPALPEDAAIFPCTIGYKPSLAKYYLDKQADVLKMLRGQTQ</sequence>
<dbReference type="Proteomes" id="UP001732700">
    <property type="component" value="Chromosome 5C"/>
</dbReference>
<keyword evidence="2" id="KW-1185">Reference proteome</keyword>
<reference evidence="1" key="2">
    <citation type="submission" date="2025-09" db="UniProtKB">
        <authorList>
            <consortium name="EnsemblPlants"/>
        </authorList>
    </citation>
    <scope>IDENTIFICATION</scope>
</reference>